<protein>
    <recommendedName>
        <fullName evidence="4">Secreted protein</fullName>
    </recommendedName>
</protein>
<proteinExistence type="predicted"/>
<accession>A0ABU0NGS5</accession>
<evidence type="ECO:0008006" key="4">
    <source>
        <dbReference type="Google" id="ProtNLM"/>
    </source>
</evidence>
<organism evidence="2 3">
    <name type="scientific">Streptomyces rishiriensis</name>
    <dbReference type="NCBI Taxonomy" id="68264"/>
    <lineage>
        <taxon>Bacteria</taxon>
        <taxon>Bacillati</taxon>
        <taxon>Actinomycetota</taxon>
        <taxon>Actinomycetes</taxon>
        <taxon>Kitasatosporales</taxon>
        <taxon>Streptomycetaceae</taxon>
        <taxon>Streptomyces</taxon>
    </lineage>
</organism>
<comment type="caution">
    <text evidence="2">The sequence shown here is derived from an EMBL/GenBank/DDBJ whole genome shotgun (WGS) entry which is preliminary data.</text>
</comment>
<dbReference type="Proteomes" id="UP001230654">
    <property type="component" value="Unassembled WGS sequence"/>
</dbReference>
<evidence type="ECO:0000256" key="1">
    <source>
        <dbReference type="SAM" id="Coils"/>
    </source>
</evidence>
<evidence type="ECO:0000313" key="3">
    <source>
        <dbReference type="Proteomes" id="UP001230654"/>
    </source>
</evidence>
<gene>
    <name evidence="2" type="ORF">QF030_000490</name>
</gene>
<dbReference type="EMBL" id="JAUSWV010000001">
    <property type="protein sequence ID" value="MDQ0578312.1"/>
    <property type="molecule type" value="Genomic_DNA"/>
</dbReference>
<keyword evidence="3" id="KW-1185">Reference proteome</keyword>
<evidence type="ECO:0000313" key="2">
    <source>
        <dbReference type="EMBL" id="MDQ0578312.1"/>
    </source>
</evidence>
<name>A0ABU0NGS5_STRRH</name>
<reference evidence="2 3" key="1">
    <citation type="submission" date="2023-07" db="EMBL/GenBank/DDBJ databases">
        <title>Comparative genomics of wheat-associated soil bacteria to identify genetic determinants of phenazine resistance.</title>
        <authorList>
            <person name="Mouncey N."/>
        </authorList>
    </citation>
    <scope>NUCLEOTIDE SEQUENCE [LARGE SCALE GENOMIC DNA]</scope>
    <source>
        <strain evidence="2 3">B2I6</strain>
    </source>
</reference>
<feature type="coiled-coil region" evidence="1">
    <location>
        <begin position="27"/>
        <end position="54"/>
    </location>
</feature>
<keyword evidence="1" id="KW-0175">Coiled coil</keyword>
<sequence>MQDAVYGLLGALGGAVLAGAATYWGPLQAQKAARREAERQREQAQAEAAAAKVHEHRSAQVARVALIRRVVGNWCHLLEVTLDEVQQGHPAEDFWQGAHQARHAVAEAIYDGLRDGFAIVATRDSVRRRRRTHVPLSPLVRRTDQPLGRIPVSDRTMRVHESEQELILDALDLATSRVGVLVRLPTDDSRYQEALQSARIALDGAGQARADLSVQLMQRLMDIADLDVIDTRRDSGPANP</sequence>